<proteinExistence type="predicted"/>
<evidence type="ECO:0000313" key="2">
    <source>
        <dbReference type="Proteomes" id="UP001165121"/>
    </source>
</evidence>
<dbReference type="OrthoDB" id="118307at2759"/>
<keyword evidence="2" id="KW-1185">Reference proteome</keyword>
<accession>A0A9W6YQ43</accession>
<protein>
    <submittedName>
        <fullName evidence="1">Unnamed protein product</fullName>
    </submittedName>
</protein>
<dbReference type="Proteomes" id="UP001165121">
    <property type="component" value="Unassembled WGS sequence"/>
</dbReference>
<sequence>MKVQIVLVALACAGTDNDIRYERSGSMTADFTQRSCSASGGSIDPSLKGNQKCCNVPDARQGQFNSFCQGLKAGNPNYFFSTAQPC</sequence>
<gene>
    <name evidence="1" type="ORF">Pfra01_002999700</name>
</gene>
<name>A0A9W6YQ43_9STRA</name>
<reference evidence="1" key="1">
    <citation type="submission" date="2023-04" db="EMBL/GenBank/DDBJ databases">
        <title>Phytophthora fragariaefolia NBRC 109709.</title>
        <authorList>
            <person name="Ichikawa N."/>
            <person name="Sato H."/>
            <person name="Tonouchi N."/>
        </authorList>
    </citation>
    <scope>NUCLEOTIDE SEQUENCE</scope>
    <source>
        <strain evidence="1">NBRC 109709</strain>
    </source>
</reference>
<dbReference type="EMBL" id="BSXT01018975">
    <property type="protein sequence ID" value="GMG17061.1"/>
    <property type="molecule type" value="Genomic_DNA"/>
</dbReference>
<evidence type="ECO:0000313" key="1">
    <source>
        <dbReference type="EMBL" id="GMG17061.1"/>
    </source>
</evidence>
<dbReference type="AlphaFoldDB" id="A0A9W6YQ43"/>
<comment type="caution">
    <text evidence="1">The sequence shown here is derived from an EMBL/GenBank/DDBJ whole genome shotgun (WGS) entry which is preliminary data.</text>
</comment>
<organism evidence="1 2">
    <name type="scientific">Phytophthora fragariaefolia</name>
    <dbReference type="NCBI Taxonomy" id="1490495"/>
    <lineage>
        <taxon>Eukaryota</taxon>
        <taxon>Sar</taxon>
        <taxon>Stramenopiles</taxon>
        <taxon>Oomycota</taxon>
        <taxon>Peronosporomycetes</taxon>
        <taxon>Peronosporales</taxon>
        <taxon>Peronosporaceae</taxon>
        <taxon>Phytophthora</taxon>
    </lineage>
</organism>